<keyword evidence="2" id="KW-0548">Nucleotidyltransferase</keyword>
<evidence type="ECO:0000256" key="6">
    <source>
        <dbReference type="ARBA" id="ARBA00022801"/>
    </source>
</evidence>
<keyword evidence="11" id="KW-0808">Transferase</keyword>
<evidence type="ECO:0000256" key="4">
    <source>
        <dbReference type="ARBA" id="ARBA00022723"/>
    </source>
</evidence>
<comment type="catalytic activity">
    <reaction evidence="14">
        <text>DNA(n) + a 2'-deoxyribonucleoside 5'-triphosphate = DNA(n+1) + diphosphate</text>
        <dbReference type="Rhea" id="RHEA:22508"/>
        <dbReference type="Rhea" id="RHEA-COMP:17339"/>
        <dbReference type="Rhea" id="RHEA-COMP:17340"/>
        <dbReference type="ChEBI" id="CHEBI:33019"/>
        <dbReference type="ChEBI" id="CHEBI:61560"/>
        <dbReference type="ChEBI" id="CHEBI:173112"/>
        <dbReference type="EC" id="2.7.7.49"/>
    </reaction>
</comment>
<dbReference type="InterPro" id="IPR039537">
    <property type="entry name" value="Retrotran_Ty1/copia-like"/>
</dbReference>
<keyword evidence="10" id="KW-0695">RNA-directed DNA polymerase</keyword>
<evidence type="ECO:0000256" key="12">
    <source>
        <dbReference type="ARBA" id="ARBA00023125"/>
    </source>
</evidence>
<dbReference type="PANTHER" id="PTHR42648">
    <property type="entry name" value="TRANSPOSASE, PUTATIVE-RELATED"/>
    <property type="match status" value="1"/>
</dbReference>
<evidence type="ECO:0000256" key="8">
    <source>
        <dbReference type="ARBA" id="ARBA00022884"/>
    </source>
</evidence>
<dbReference type="OrthoDB" id="3544839at2759"/>
<evidence type="ECO:0000259" key="17">
    <source>
        <dbReference type="PROSITE" id="PS50994"/>
    </source>
</evidence>
<feature type="domain" description="Integrase catalytic" evidence="17">
    <location>
        <begin position="417"/>
        <end position="601"/>
    </location>
</feature>
<dbReference type="GO" id="GO:0003964">
    <property type="term" value="F:RNA-directed DNA polymerase activity"/>
    <property type="evidence" value="ECO:0007669"/>
    <property type="project" value="UniProtKB-KW"/>
</dbReference>
<keyword evidence="11" id="KW-0239">DNA-directed DNA polymerase</keyword>
<accession>A0A2S4PLP7</accession>
<feature type="region of interest" description="Disordered" evidence="16">
    <location>
        <begin position="183"/>
        <end position="212"/>
    </location>
</feature>
<dbReference type="InterPro" id="IPR057670">
    <property type="entry name" value="SH3_retrovirus"/>
</dbReference>
<keyword evidence="7" id="KW-0460">Magnesium</keyword>
<dbReference type="GO" id="GO:0032196">
    <property type="term" value="P:transposition"/>
    <property type="evidence" value="ECO:0007669"/>
    <property type="project" value="UniProtKB-KW"/>
</dbReference>
<dbReference type="Gene3D" id="3.30.420.10">
    <property type="entry name" value="Ribonuclease H-like superfamily/Ribonuclease H"/>
    <property type="match status" value="1"/>
</dbReference>
<name>A0A2S4PLP7_9PEZI</name>
<dbReference type="InterPro" id="IPR012337">
    <property type="entry name" value="RNaseH-like_sf"/>
</dbReference>
<dbReference type="GO" id="GO:0016787">
    <property type="term" value="F:hydrolase activity"/>
    <property type="evidence" value="ECO:0007669"/>
    <property type="project" value="UniProtKB-KW"/>
</dbReference>
<proteinExistence type="predicted"/>
<dbReference type="GO" id="GO:0003677">
    <property type="term" value="F:DNA binding"/>
    <property type="evidence" value="ECO:0007669"/>
    <property type="project" value="UniProtKB-KW"/>
</dbReference>
<keyword evidence="3" id="KW-0540">Nuclease</keyword>
<evidence type="ECO:0000256" key="7">
    <source>
        <dbReference type="ARBA" id="ARBA00022842"/>
    </source>
</evidence>
<dbReference type="STRING" id="225359.A0A2S4PLP7"/>
<dbReference type="PROSITE" id="PS50994">
    <property type="entry name" value="INTEGRASE"/>
    <property type="match status" value="1"/>
</dbReference>
<dbReference type="GO" id="GO:0003887">
    <property type="term" value="F:DNA-directed DNA polymerase activity"/>
    <property type="evidence" value="ECO:0007669"/>
    <property type="project" value="UniProtKB-KW"/>
</dbReference>
<feature type="compositionally biased region" description="Basic and acidic residues" evidence="16">
    <location>
        <begin position="183"/>
        <end position="199"/>
    </location>
</feature>
<dbReference type="PANTHER" id="PTHR42648:SF11">
    <property type="entry name" value="TRANSPOSON TY4-P GAG-POL POLYPROTEIN"/>
    <property type="match status" value="1"/>
</dbReference>
<evidence type="ECO:0000256" key="16">
    <source>
        <dbReference type="SAM" id="MobiDB-lite"/>
    </source>
</evidence>
<keyword evidence="8" id="KW-0694">RNA-binding</keyword>
<dbReference type="SUPFAM" id="SSF53098">
    <property type="entry name" value="Ribonuclease H-like"/>
    <property type="match status" value="1"/>
</dbReference>
<sequence length="646" mass="72747">MTNLSFNSLILPGSQKLKGEENYTQWVCAIKNIADQFDFQRYYHPDVPPGPERVNEFTVNPVSKEGLAKLRIWKEWVSREAKMRQAVKYKFHPGPMAVIAAERSAKDIESSYSKDKNLAILGVSNRKGKGVFNSQSSSRNKDAFYHCNPQARHTIKKYFEVPRNKEAKASWERRIKKNLVDYKKKKSTTESSDRSKSDYLKGGTSDDNEPSSFAGIATDAKSNLLISDSTILTSSFDSKLMSSIDSTRWVFDTGADHSLPLIGTANGSTKPLGTGTVTLHCTLTSGKCRKLLLTNVLCFPKCPLNLFNGRKFSSQSGYLGKHGSILDLNNLEIATVDNKLFINEEPKTFAFPVALYQPKPNIMLWHRRLGHLGFKTFKLTEKITSGINYINDGIKDTSKKILCEPCELSHPIRHVRKKTTPQNFYPFDQICVDVSMIKPSGKILNDDFWITINSATIFTDTATSYRWVIFHKEKRGAYEVVQQFTALSTTQYNFTVKFWRLDGGKEYSPKEMGTLAKSLGQIVELTTPYSPELDDRAERSIGILSSRTRAVVSCTYVHIPVEKRITSQKLEPCAELGILVGYDESHIVRTYIPSLRTVIRSSDVSFDEDSIIISPEEDFIGEAQSELFGSRGECEIGNDSEKARPN</sequence>
<evidence type="ECO:0000313" key="18">
    <source>
        <dbReference type="EMBL" id="POS82933.1"/>
    </source>
</evidence>
<dbReference type="GO" id="GO:0006310">
    <property type="term" value="P:DNA recombination"/>
    <property type="evidence" value="ECO:0007669"/>
    <property type="project" value="UniProtKB-KW"/>
</dbReference>
<evidence type="ECO:0000313" key="19">
    <source>
        <dbReference type="Proteomes" id="UP000237438"/>
    </source>
</evidence>
<keyword evidence="19" id="KW-1185">Reference proteome</keyword>
<dbReference type="InterPro" id="IPR001584">
    <property type="entry name" value="Integrase_cat-core"/>
</dbReference>
<dbReference type="GO" id="GO:0015074">
    <property type="term" value="P:DNA integration"/>
    <property type="evidence" value="ECO:0007669"/>
    <property type="project" value="UniProtKB-KW"/>
</dbReference>
<evidence type="ECO:0000256" key="13">
    <source>
        <dbReference type="ARBA" id="ARBA00023172"/>
    </source>
</evidence>
<keyword evidence="6" id="KW-0378">Hydrolase</keyword>
<dbReference type="Pfam" id="PF25597">
    <property type="entry name" value="SH3_retrovirus"/>
    <property type="match status" value="1"/>
</dbReference>
<evidence type="ECO:0000256" key="3">
    <source>
        <dbReference type="ARBA" id="ARBA00022722"/>
    </source>
</evidence>
<evidence type="ECO:0000256" key="9">
    <source>
        <dbReference type="ARBA" id="ARBA00022908"/>
    </source>
</evidence>
<dbReference type="AlphaFoldDB" id="A0A2S4PLP7"/>
<keyword evidence="9" id="KW-0229">DNA integration</keyword>
<evidence type="ECO:0000256" key="10">
    <source>
        <dbReference type="ARBA" id="ARBA00022918"/>
    </source>
</evidence>
<evidence type="ECO:0000256" key="15">
    <source>
        <dbReference type="ARBA" id="ARBA00049244"/>
    </source>
</evidence>
<protein>
    <recommendedName>
        <fullName evidence="17">Integrase catalytic domain-containing protein</fullName>
    </recommendedName>
</protein>
<evidence type="ECO:0000256" key="5">
    <source>
        <dbReference type="ARBA" id="ARBA00022759"/>
    </source>
</evidence>
<keyword evidence="1" id="KW-0815">Transposition</keyword>
<comment type="caution">
    <text evidence="18">The sequence shown here is derived from an EMBL/GenBank/DDBJ whole genome shotgun (WGS) entry which is preliminary data.</text>
</comment>
<dbReference type="EMBL" id="PEDP01002083">
    <property type="protein sequence ID" value="POS82933.1"/>
    <property type="molecule type" value="Genomic_DNA"/>
</dbReference>
<keyword evidence="13" id="KW-0233">DNA recombination</keyword>
<organism evidence="18 19">
    <name type="scientific">Erysiphe pulchra</name>
    <dbReference type="NCBI Taxonomy" id="225359"/>
    <lineage>
        <taxon>Eukaryota</taxon>
        <taxon>Fungi</taxon>
        <taxon>Dikarya</taxon>
        <taxon>Ascomycota</taxon>
        <taxon>Pezizomycotina</taxon>
        <taxon>Leotiomycetes</taxon>
        <taxon>Erysiphales</taxon>
        <taxon>Erysiphaceae</taxon>
        <taxon>Erysiphe</taxon>
    </lineage>
</organism>
<keyword evidence="12" id="KW-0238">DNA-binding</keyword>
<dbReference type="GO" id="GO:0004519">
    <property type="term" value="F:endonuclease activity"/>
    <property type="evidence" value="ECO:0007669"/>
    <property type="project" value="UniProtKB-KW"/>
</dbReference>
<dbReference type="Proteomes" id="UP000237438">
    <property type="component" value="Unassembled WGS sequence"/>
</dbReference>
<dbReference type="GO" id="GO:0005634">
    <property type="term" value="C:nucleus"/>
    <property type="evidence" value="ECO:0007669"/>
    <property type="project" value="UniProtKB-ARBA"/>
</dbReference>
<dbReference type="InterPro" id="IPR036397">
    <property type="entry name" value="RNaseH_sf"/>
</dbReference>
<evidence type="ECO:0000256" key="14">
    <source>
        <dbReference type="ARBA" id="ARBA00048173"/>
    </source>
</evidence>
<keyword evidence="4" id="KW-0479">Metal-binding</keyword>
<keyword evidence="5" id="KW-0255">Endonuclease</keyword>
<dbReference type="GO" id="GO:0003723">
    <property type="term" value="F:RNA binding"/>
    <property type="evidence" value="ECO:0007669"/>
    <property type="project" value="UniProtKB-KW"/>
</dbReference>
<comment type="catalytic activity">
    <reaction evidence="15">
        <text>DNA(n) + a 2'-deoxyribonucleoside 5'-triphosphate = DNA(n+1) + diphosphate</text>
        <dbReference type="Rhea" id="RHEA:22508"/>
        <dbReference type="Rhea" id="RHEA-COMP:17339"/>
        <dbReference type="Rhea" id="RHEA-COMP:17340"/>
        <dbReference type="ChEBI" id="CHEBI:33019"/>
        <dbReference type="ChEBI" id="CHEBI:61560"/>
        <dbReference type="ChEBI" id="CHEBI:173112"/>
        <dbReference type="EC" id="2.7.7.7"/>
    </reaction>
</comment>
<evidence type="ECO:0000256" key="1">
    <source>
        <dbReference type="ARBA" id="ARBA00022578"/>
    </source>
</evidence>
<evidence type="ECO:0000256" key="11">
    <source>
        <dbReference type="ARBA" id="ARBA00022932"/>
    </source>
</evidence>
<gene>
    <name evidence="18" type="ORF">EPUL_005300</name>
</gene>
<dbReference type="GO" id="GO:0046872">
    <property type="term" value="F:metal ion binding"/>
    <property type="evidence" value="ECO:0007669"/>
    <property type="project" value="UniProtKB-KW"/>
</dbReference>
<reference evidence="18 19" key="1">
    <citation type="submission" date="2017-10" db="EMBL/GenBank/DDBJ databases">
        <title>Development of genomic resources for the powdery mildew, Erysiphe pulchra.</title>
        <authorList>
            <person name="Wadl P.A."/>
            <person name="Mack B.M."/>
            <person name="Moore G."/>
            <person name="Beltz S.B."/>
        </authorList>
    </citation>
    <scope>NUCLEOTIDE SEQUENCE [LARGE SCALE GENOMIC DNA]</scope>
    <source>
        <strain evidence="18">Cflorida</strain>
    </source>
</reference>
<evidence type="ECO:0000256" key="2">
    <source>
        <dbReference type="ARBA" id="ARBA00022695"/>
    </source>
</evidence>